<dbReference type="AlphaFoldDB" id="A0AAE9ZJ39"/>
<keyword evidence="1" id="KW-0812">Transmembrane</keyword>
<proteinExistence type="predicted"/>
<reference evidence="2" key="1">
    <citation type="submission" date="2023-02" db="EMBL/GenBank/DDBJ databases">
        <title>Genome sequence of Hyphococcus flavus.</title>
        <authorList>
            <person name="Rong J.-C."/>
            <person name="Zhao Q."/>
            <person name="Yi M."/>
            <person name="Wu J.-Y."/>
        </authorList>
    </citation>
    <scope>NUCLEOTIDE SEQUENCE</scope>
    <source>
        <strain evidence="2">MCCC 1K03223</strain>
    </source>
</reference>
<keyword evidence="3" id="KW-1185">Reference proteome</keyword>
<evidence type="ECO:0000313" key="3">
    <source>
        <dbReference type="Proteomes" id="UP001214043"/>
    </source>
</evidence>
<evidence type="ECO:0000313" key="2">
    <source>
        <dbReference type="EMBL" id="WDI32001.1"/>
    </source>
</evidence>
<dbReference type="KEGG" id="hfl:PUV54_02205"/>
<name>A0AAE9ZJ39_9PROT</name>
<organism evidence="2 3">
    <name type="scientific">Hyphococcus flavus</name>
    <dbReference type="NCBI Taxonomy" id="1866326"/>
    <lineage>
        <taxon>Bacteria</taxon>
        <taxon>Pseudomonadati</taxon>
        <taxon>Pseudomonadota</taxon>
        <taxon>Alphaproteobacteria</taxon>
        <taxon>Parvularculales</taxon>
        <taxon>Parvularculaceae</taxon>
        <taxon>Hyphococcus</taxon>
    </lineage>
</organism>
<feature type="transmembrane region" description="Helical" evidence="1">
    <location>
        <begin position="76"/>
        <end position="98"/>
    </location>
</feature>
<keyword evidence="1" id="KW-0472">Membrane</keyword>
<accession>A0AAE9ZJ39</accession>
<feature type="transmembrane region" description="Helical" evidence="1">
    <location>
        <begin position="137"/>
        <end position="157"/>
    </location>
</feature>
<dbReference type="RefSeq" id="WP_274493885.1">
    <property type="nucleotide sequence ID" value="NZ_CP118166.1"/>
</dbReference>
<evidence type="ECO:0000256" key="1">
    <source>
        <dbReference type="SAM" id="Phobius"/>
    </source>
</evidence>
<dbReference type="EMBL" id="CP118166">
    <property type="protein sequence ID" value="WDI32001.1"/>
    <property type="molecule type" value="Genomic_DNA"/>
</dbReference>
<dbReference type="Proteomes" id="UP001214043">
    <property type="component" value="Chromosome"/>
</dbReference>
<protein>
    <submittedName>
        <fullName evidence="2">Uncharacterized protein</fullName>
    </submittedName>
</protein>
<keyword evidence="1" id="KW-1133">Transmembrane helix</keyword>
<feature type="transmembrane region" description="Helical" evidence="1">
    <location>
        <begin position="105"/>
        <end position="125"/>
    </location>
</feature>
<gene>
    <name evidence="2" type="ORF">PUV54_02205</name>
</gene>
<sequence length="160" mass="16633">MIRILLPLAIVAAMFFGPMYSYESDNPVSGREEQTLVTGDQFIGGAINCMRNLTLPRGEDCASDGRVNDSKNVSRLMSWAASLSVGAALIGVLGLLPIVSRLTSVVTLAAGLISLAAMGFFLVSMMGTKVGLGGVQWGAYLTSGAALLTTISGLSGMRGR</sequence>